<dbReference type="SMART" id="SM00355">
    <property type="entry name" value="ZnF_C2H2"/>
    <property type="match status" value="12"/>
</dbReference>
<feature type="region of interest" description="Disordered" evidence="1">
    <location>
        <begin position="801"/>
        <end position="840"/>
    </location>
</feature>
<protein>
    <recommendedName>
        <fullName evidence="2">C2H2-type domain-containing protein</fullName>
    </recommendedName>
</protein>
<feature type="compositionally biased region" description="Basic and acidic residues" evidence="1">
    <location>
        <begin position="682"/>
        <end position="698"/>
    </location>
</feature>
<feature type="domain" description="C2H2-type" evidence="2">
    <location>
        <begin position="514"/>
        <end position="535"/>
    </location>
</feature>
<evidence type="ECO:0000313" key="3">
    <source>
        <dbReference type="EMBL" id="JAA55763.1"/>
    </source>
</evidence>
<accession>L7LY01</accession>
<evidence type="ECO:0000259" key="2">
    <source>
        <dbReference type="PROSITE" id="PS00028"/>
    </source>
</evidence>
<organism evidence="3">
    <name type="scientific">Rhipicephalus pulchellus</name>
    <name type="common">Yellow backed tick</name>
    <name type="synonym">Dermacentor pulchellus</name>
    <dbReference type="NCBI Taxonomy" id="72859"/>
    <lineage>
        <taxon>Eukaryota</taxon>
        <taxon>Metazoa</taxon>
        <taxon>Ecdysozoa</taxon>
        <taxon>Arthropoda</taxon>
        <taxon>Chelicerata</taxon>
        <taxon>Arachnida</taxon>
        <taxon>Acari</taxon>
        <taxon>Parasitiformes</taxon>
        <taxon>Ixodida</taxon>
        <taxon>Ixodoidea</taxon>
        <taxon>Ixodidae</taxon>
        <taxon>Rhipicephalinae</taxon>
        <taxon>Rhipicephalus</taxon>
        <taxon>Rhipicephalus</taxon>
    </lineage>
</organism>
<dbReference type="EMBL" id="GACK01009271">
    <property type="protein sequence ID" value="JAA55763.1"/>
    <property type="molecule type" value="mRNA"/>
</dbReference>
<evidence type="ECO:0000256" key="1">
    <source>
        <dbReference type="SAM" id="MobiDB-lite"/>
    </source>
</evidence>
<reference evidence="3" key="2">
    <citation type="journal article" date="2015" name="J. Proteomics">
        <title>Sexual differences in the sialomes of the zebra tick, Rhipicephalus pulchellus.</title>
        <authorList>
            <person name="Tan A.W."/>
            <person name="Francischetti I.M."/>
            <person name="Slovak M."/>
            <person name="Kini R.M."/>
            <person name="Ribeiro J.M."/>
        </authorList>
    </citation>
    <scope>NUCLEOTIDE SEQUENCE</scope>
    <source>
        <tissue evidence="3">Salivary gland</tissue>
    </source>
</reference>
<feature type="region of interest" description="Disordered" evidence="1">
    <location>
        <begin position="630"/>
        <end position="659"/>
    </location>
</feature>
<dbReference type="AlphaFoldDB" id="L7LY01"/>
<feature type="domain" description="C2H2-type" evidence="2">
    <location>
        <begin position="749"/>
        <end position="770"/>
    </location>
</feature>
<feature type="region of interest" description="Disordered" evidence="1">
    <location>
        <begin position="682"/>
        <end position="741"/>
    </location>
</feature>
<reference evidence="3" key="1">
    <citation type="submission" date="2012-11" db="EMBL/GenBank/DDBJ databases">
        <authorList>
            <person name="Lucero-Rivera Y.E."/>
            <person name="Tovar-Ramirez D."/>
        </authorList>
    </citation>
    <scope>NUCLEOTIDE SEQUENCE</scope>
    <source>
        <tissue evidence="3">Salivary gland</tissue>
    </source>
</reference>
<sequence>MFYGADNKQPSAKMSSLENVQSLQNKLLMLNLLTASQLSKSLSAFTSQLDPQNVVRFFKCMESSCDFCTDEEDKFKDHLRAHVDPPHCTYCNELATNEGLLVEHMLAEHGSCRFQCALCFYRSQTVTHMRVHGIMVHNSKAVFWYACTEKVPSSPKLVGHTKDHISGYVCKDCNFRSHCTERFFEHLAVIHSGHFTVSCHICSAQVDGPNSLIDHYTEMHNIHTFHCLYCDFGSQLDWDVIVHMTMCHPGRPFRIFCRAKDMPSSFRTLKDLERSNVKDGVPASFSCFSPHHSLKDKWQQEDEGKKYSPDLNVDVKVPVKDELEECSNPEKSMFIPGFAMSETKCKCGAIFNDIGMLFKHLTEEHTKEHCFDCPKCMQLVSASVGDLFAHIVDSHTAFFRCCYKKCVFVGESRQSVDDHVMQAHQHFDLPKEDATEAHHNITCENTESDTQHPGHPSKVNNVASFPGESCEKNDDWPLLESGIIYSCTLCCQNEMQPLDYFRHMSLGHGIKFFCGHCKKGYKLWKQMMMHHSRCHSESQLSVKSFEKNKLKDVTSELQSDCNNEGQSGVDSKLAKSKDAELKNAGNALRSTLATKTSKEGFGGTAARSATKINSGKLHVSSVSTALHYSRTHKKALPSSSKESKRVTDKFGLLQPTPLGKKYATCSQHKKCQPCFSGAAGPEKDECSHTGPESSRRAPESPSSSRTSVPHTDVGKSPPASSAHHKKGLPKENEGKAQQPKNDCKPSLFCGHCLRGYRLLKPLVTHQKTVHPELPFAIKKLNMEKLEDITNDEVVKKYERMGTAKSAQPDDSDPVREEEASEASRGDDIDDADFEQNSSESERALKVKHKWRRIKLICSDSEDDEDPNASKLSCHDEGFSYYGKPVEPIDINNIYVRFYEGDFRIVFCQLARIVNVSPIVLVRKEIVCEFNP</sequence>
<feature type="compositionally biased region" description="Basic and acidic residues" evidence="1">
    <location>
        <begin position="812"/>
        <end position="826"/>
    </location>
</feature>
<name>L7LY01_RHIPC</name>
<dbReference type="PROSITE" id="PS00028">
    <property type="entry name" value="ZINC_FINGER_C2H2_1"/>
    <property type="match status" value="2"/>
</dbReference>
<proteinExistence type="evidence at transcript level"/>
<dbReference type="InterPro" id="IPR013087">
    <property type="entry name" value="Znf_C2H2_type"/>
</dbReference>